<name>A0A1X7PZK4_9HYPH</name>
<evidence type="ECO:0000313" key="5">
    <source>
        <dbReference type="Proteomes" id="UP000193083"/>
    </source>
</evidence>
<feature type="compositionally biased region" description="Basic and acidic residues" evidence="2">
    <location>
        <begin position="75"/>
        <end position="84"/>
    </location>
</feature>
<dbReference type="EMBL" id="FXBL01000004">
    <property type="protein sequence ID" value="SMH57747.1"/>
    <property type="molecule type" value="Genomic_DNA"/>
</dbReference>
<sequence length="126" mass="14031">MAVAGSQRIDKWLFFARVVKSRSLAAKLVQSGGVRINSLKVDQPSATVKPGDGITVTLERRILVYRVLSGGTRRGPAEEARTLYEDLTPPPAPREEQVVTAEREAGSGRPTKRDRRLTDRLRYDQD</sequence>
<dbReference type="PROSITE" id="PS50889">
    <property type="entry name" value="S4"/>
    <property type="match status" value="1"/>
</dbReference>
<feature type="compositionally biased region" description="Basic and acidic residues" evidence="2">
    <location>
        <begin position="93"/>
        <end position="106"/>
    </location>
</feature>
<gene>
    <name evidence="4" type="ORF">SAMN02982922_5878</name>
</gene>
<dbReference type="Proteomes" id="UP000193083">
    <property type="component" value="Unassembled WGS sequence"/>
</dbReference>
<dbReference type="RefSeq" id="WP_085467418.1">
    <property type="nucleotide sequence ID" value="NZ_FXBL01000004.1"/>
</dbReference>
<dbReference type="SMART" id="SM00363">
    <property type="entry name" value="S4"/>
    <property type="match status" value="1"/>
</dbReference>
<feature type="domain" description="RNA-binding S4" evidence="3">
    <location>
        <begin position="7"/>
        <end position="67"/>
    </location>
</feature>
<dbReference type="InterPro" id="IPR036986">
    <property type="entry name" value="S4_RNA-bd_sf"/>
</dbReference>
<evidence type="ECO:0000313" key="4">
    <source>
        <dbReference type="EMBL" id="SMH57747.1"/>
    </source>
</evidence>
<dbReference type="AlphaFoldDB" id="A0A1X7PZK4"/>
<feature type="region of interest" description="Disordered" evidence="2">
    <location>
        <begin position="72"/>
        <end position="126"/>
    </location>
</feature>
<keyword evidence="4" id="KW-0346">Stress response</keyword>
<evidence type="ECO:0000256" key="2">
    <source>
        <dbReference type="SAM" id="MobiDB-lite"/>
    </source>
</evidence>
<organism evidence="4 5">
    <name type="scientific">Mesorhizobium australicum</name>
    <dbReference type="NCBI Taxonomy" id="536018"/>
    <lineage>
        <taxon>Bacteria</taxon>
        <taxon>Pseudomonadati</taxon>
        <taxon>Pseudomonadota</taxon>
        <taxon>Alphaproteobacteria</taxon>
        <taxon>Hyphomicrobiales</taxon>
        <taxon>Phyllobacteriaceae</taxon>
        <taxon>Mesorhizobium</taxon>
    </lineage>
</organism>
<reference evidence="4 5" key="1">
    <citation type="submission" date="2017-04" db="EMBL/GenBank/DDBJ databases">
        <authorList>
            <person name="Afonso C.L."/>
            <person name="Miller P.J."/>
            <person name="Scott M.A."/>
            <person name="Spackman E."/>
            <person name="Goraichik I."/>
            <person name="Dimitrov K.M."/>
            <person name="Suarez D.L."/>
            <person name="Swayne D.E."/>
        </authorList>
    </citation>
    <scope>NUCLEOTIDE SEQUENCE [LARGE SCALE GENOMIC DNA]</scope>
    <source>
        <strain evidence="4 5">B5P</strain>
    </source>
</reference>
<evidence type="ECO:0000259" key="3">
    <source>
        <dbReference type="SMART" id="SM00363"/>
    </source>
</evidence>
<keyword evidence="1" id="KW-0694">RNA-binding</keyword>
<dbReference type="Pfam" id="PF01479">
    <property type="entry name" value="S4"/>
    <property type="match status" value="1"/>
</dbReference>
<accession>A0A1X7PZK4</accession>
<dbReference type="Gene3D" id="3.10.290.10">
    <property type="entry name" value="RNA-binding S4 domain"/>
    <property type="match status" value="1"/>
</dbReference>
<evidence type="ECO:0000256" key="1">
    <source>
        <dbReference type="PROSITE-ProRule" id="PRU00182"/>
    </source>
</evidence>
<dbReference type="GO" id="GO:0003723">
    <property type="term" value="F:RNA binding"/>
    <property type="evidence" value="ECO:0007669"/>
    <property type="project" value="UniProtKB-KW"/>
</dbReference>
<dbReference type="SUPFAM" id="SSF55174">
    <property type="entry name" value="Alpha-L RNA-binding motif"/>
    <property type="match status" value="1"/>
</dbReference>
<protein>
    <submittedName>
        <fullName evidence="4">Heat shock protein Hsp15</fullName>
    </submittedName>
</protein>
<feature type="compositionally biased region" description="Basic and acidic residues" evidence="2">
    <location>
        <begin position="116"/>
        <end position="126"/>
    </location>
</feature>
<keyword evidence="5" id="KW-1185">Reference proteome</keyword>
<dbReference type="CDD" id="cd00165">
    <property type="entry name" value="S4"/>
    <property type="match status" value="1"/>
</dbReference>
<dbReference type="InterPro" id="IPR002942">
    <property type="entry name" value="S4_RNA-bd"/>
</dbReference>
<proteinExistence type="predicted"/>
<dbReference type="OrthoDB" id="9797176at2"/>